<feature type="region of interest" description="Disordered" evidence="1">
    <location>
        <begin position="22"/>
        <end position="44"/>
    </location>
</feature>
<evidence type="ECO:0000256" key="1">
    <source>
        <dbReference type="SAM" id="MobiDB-lite"/>
    </source>
</evidence>
<evidence type="ECO:0000313" key="2">
    <source>
        <dbReference type="EMBL" id="AMO22927.1"/>
    </source>
</evidence>
<dbReference type="Proteomes" id="UP000070433">
    <property type="component" value="Chromosome"/>
</dbReference>
<proteinExistence type="predicted"/>
<dbReference type="OrthoDB" id="9814432at2"/>
<accession>A0A127JSJ2</accession>
<name>A0A127JSJ2_9BURK</name>
<gene>
    <name evidence="2" type="ORF">UC35_08535</name>
</gene>
<dbReference type="AlphaFoldDB" id="A0A127JSJ2"/>
<keyword evidence="3" id="KW-1185">Reference proteome</keyword>
<organism evidence="2 3">
    <name type="scientific">Ramlibacter tataouinensis</name>
    <dbReference type="NCBI Taxonomy" id="94132"/>
    <lineage>
        <taxon>Bacteria</taxon>
        <taxon>Pseudomonadati</taxon>
        <taxon>Pseudomonadota</taxon>
        <taxon>Betaproteobacteria</taxon>
        <taxon>Burkholderiales</taxon>
        <taxon>Comamonadaceae</taxon>
        <taxon>Ramlibacter</taxon>
    </lineage>
</organism>
<feature type="compositionally biased region" description="Basic and acidic residues" evidence="1">
    <location>
        <begin position="22"/>
        <end position="33"/>
    </location>
</feature>
<reference evidence="2 3" key="1">
    <citation type="journal article" date="2014" name="Int. J. Syst. Evol. Microbiol.">
        <title>Ramlibacter solisilvae sp. nov., isolated from forest soil, and emended description of the genus Ramlibacter.</title>
        <authorList>
            <person name="Lee H.J."/>
            <person name="Lee S.H."/>
            <person name="Lee S.S."/>
            <person name="Lee J.S."/>
            <person name="Kim Y."/>
            <person name="Kim S.C."/>
            <person name="Jeon C.O."/>
        </authorList>
    </citation>
    <scope>NUCLEOTIDE SEQUENCE [LARGE SCALE GENOMIC DNA]</scope>
    <source>
        <strain evidence="2 3">5-10</strain>
    </source>
</reference>
<protein>
    <submittedName>
        <fullName evidence="2">Uncharacterized protein</fullName>
    </submittedName>
</protein>
<dbReference type="InterPro" id="IPR049708">
    <property type="entry name" value="PP0621-like"/>
</dbReference>
<dbReference type="NCBIfam" id="NF041023">
    <property type="entry name" value="PP0621_fam"/>
    <property type="match status" value="1"/>
</dbReference>
<evidence type="ECO:0000313" key="3">
    <source>
        <dbReference type="Proteomes" id="UP000070433"/>
    </source>
</evidence>
<sequence length="82" mass="8866">MKFLLLLAVVLVVIWFLRGGARRPDEAGREQAARRAAPPAPSAPQDMVECPVCHVHLPRADALPGPGGQLYCCAEHRLRGEG</sequence>
<dbReference type="EMBL" id="CP010951">
    <property type="protein sequence ID" value="AMO22927.1"/>
    <property type="molecule type" value="Genomic_DNA"/>
</dbReference>